<sequence>MRNEYPAEIDLPSTLRSPRSLHSSQTPLQCLTSIAYLTPPSERRRALPGYQATAQPARFTGLTPQCCWNVFLQLLFNRNEVQSFKGYIRGNLHRTSAPVVYFLRHHRLNEWRCFVASLVTGSGAACWQTCRCTDLSGRIGRKTSVTKPKNFTMSWIILFAPLNFDFNRDVRAAPRSFLPWCIGPPGTAGAGRRTEATVVKVSGSRPDGVLQSVESDVDGGDGGDSRPAGCIREPVQRRTLSFCTSTRQVATVSDFLAGRPLKPFTALPPPPPAAAARDAAAGHRLQACAVACNGDPDAAVQRDFLYRDAQSQRDQPGVFSLPTVALGNVFRYRLLFIAVEQGNASGQSYPRSPIFHQTPGHYRTRGHHTTHRRAPDGGEFVAHYADRVRKQHAGRHAA</sequence>
<dbReference type="Proteomes" id="UP000770661">
    <property type="component" value="Unassembled WGS sequence"/>
</dbReference>
<evidence type="ECO:0000313" key="3">
    <source>
        <dbReference type="Proteomes" id="UP000770661"/>
    </source>
</evidence>
<proteinExistence type="predicted"/>
<dbReference type="AlphaFoldDB" id="A0A8J4Y1E6"/>
<dbReference type="EMBL" id="JACEEZ010016425">
    <property type="protein sequence ID" value="KAG0718227.1"/>
    <property type="molecule type" value="Genomic_DNA"/>
</dbReference>
<comment type="caution">
    <text evidence="2">The sequence shown here is derived from an EMBL/GenBank/DDBJ whole genome shotgun (WGS) entry which is preliminary data.</text>
</comment>
<reference evidence="2" key="1">
    <citation type="submission" date="2020-07" db="EMBL/GenBank/DDBJ databases">
        <title>The High-quality genome of the commercially important snow crab, Chionoecetes opilio.</title>
        <authorList>
            <person name="Jeong J.-H."/>
            <person name="Ryu S."/>
        </authorList>
    </citation>
    <scope>NUCLEOTIDE SEQUENCE</scope>
    <source>
        <strain evidence="2">MADBK_172401_WGS</strain>
        <tissue evidence="2">Digestive gland</tissue>
    </source>
</reference>
<keyword evidence="3" id="KW-1185">Reference proteome</keyword>
<name>A0A8J4Y1E6_CHIOP</name>
<evidence type="ECO:0000256" key="1">
    <source>
        <dbReference type="SAM" id="MobiDB-lite"/>
    </source>
</evidence>
<gene>
    <name evidence="2" type="ORF">GWK47_007820</name>
</gene>
<organism evidence="2 3">
    <name type="scientific">Chionoecetes opilio</name>
    <name type="common">Atlantic snow crab</name>
    <name type="synonym">Cancer opilio</name>
    <dbReference type="NCBI Taxonomy" id="41210"/>
    <lineage>
        <taxon>Eukaryota</taxon>
        <taxon>Metazoa</taxon>
        <taxon>Ecdysozoa</taxon>
        <taxon>Arthropoda</taxon>
        <taxon>Crustacea</taxon>
        <taxon>Multicrustacea</taxon>
        <taxon>Malacostraca</taxon>
        <taxon>Eumalacostraca</taxon>
        <taxon>Eucarida</taxon>
        <taxon>Decapoda</taxon>
        <taxon>Pleocyemata</taxon>
        <taxon>Brachyura</taxon>
        <taxon>Eubrachyura</taxon>
        <taxon>Majoidea</taxon>
        <taxon>Majidae</taxon>
        <taxon>Chionoecetes</taxon>
    </lineage>
</organism>
<evidence type="ECO:0000313" key="2">
    <source>
        <dbReference type="EMBL" id="KAG0718227.1"/>
    </source>
</evidence>
<protein>
    <submittedName>
        <fullName evidence="2">Uncharacterized protein</fullName>
    </submittedName>
</protein>
<accession>A0A8J4Y1E6</accession>
<feature type="region of interest" description="Disordered" evidence="1">
    <location>
        <begin position="209"/>
        <end position="230"/>
    </location>
</feature>